<feature type="region of interest" description="Disordered" evidence="1">
    <location>
        <begin position="321"/>
        <end position="345"/>
    </location>
</feature>
<dbReference type="Proteomes" id="UP001055057">
    <property type="component" value="Unassembled WGS sequence"/>
</dbReference>
<dbReference type="EMBL" id="BPRB01000309">
    <property type="protein sequence ID" value="GJE62339.1"/>
    <property type="molecule type" value="Genomic_DNA"/>
</dbReference>
<feature type="region of interest" description="Disordered" evidence="1">
    <location>
        <begin position="1"/>
        <end position="73"/>
    </location>
</feature>
<protein>
    <submittedName>
        <fullName evidence="2">Uncharacterized protein</fullName>
    </submittedName>
</protein>
<evidence type="ECO:0000313" key="2">
    <source>
        <dbReference type="EMBL" id="GJE62339.1"/>
    </source>
</evidence>
<sequence>MGSPENSGLSPAGEISAHQDQGLSCCRPTPPIQGAAIDASPMSGDQRRSPEKSGLARSPEISGHPAPPSQPDEFYDVLVKPLAQRPIRRPVQNCVALRDGPVSSKRLRCLWDVYRASGSPASRKPLISRFIRRIPKVGGSDAYARCPCLGSLPDRRTFAQRTRNGSGSRVEHLCAGVAIVAIGVSVRSEACLIVVRKTLINPRLKHIHGRIEVGRKVASRVWICAVRGAALRRAGPTKEVLERSQEAHEVYRLAAVGHGLNITAAYWFLALGWGIHPAKETLAAKSSATQPARVRGSTPLVSLGIEATASACAAGWTATAVSGRGRSGTRPAARASSRGLSSPYRGEEAHRGLRIELCPFADTAPAAELAAAASER</sequence>
<accession>A0ABQ4U4H9</accession>
<proteinExistence type="predicted"/>
<reference evidence="2" key="1">
    <citation type="journal article" date="2021" name="Front. Microbiol.">
        <title>Comprehensive Comparative Genomics and Phenotyping of Methylobacterium Species.</title>
        <authorList>
            <person name="Alessa O."/>
            <person name="Ogura Y."/>
            <person name="Fujitani Y."/>
            <person name="Takami H."/>
            <person name="Hayashi T."/>
            <person name="Sahin N."/>
            <person name="Tani A."/>
        </authorList>
    </citation>
    <scope>NUCLEOTIDE SEQUENCE</scope>
    <source>
        <strain evidence="2">DSM 23632</strain>
    </source>
</reference>
<evidence type="ECO:0000313" key="3">
    <source>
        <dbReference type="Proteomes" id="UP001055057"/>
    </source>
</evidence>
<reference evidence="2" key="2">
    <citation type="submission" date="2021-08" db="EMBL/GenBank/DDBJ databases">
        <authorList>
            <person name="Tani A."/>
            <person name="Ola A."/>
            <person name="Ogura Y."/>
            <person name="Katsura K."/>
            <person name="Hayashi T."/>
        </authorList>
    </citation>
    <scope>NUCLEOTIDE SEQUENCE</scope>
    <source>
        <strain evidence="2">DSM 23632</strain>
    </source>
</reference>
<organism evidence="2 3">
    <name type="scientific">Methylobacterium trifolii</name>
    <dbReference type="NCBI Taxonomy" id="1003092"/>
    <lineage>
        <taxon>Bacteria</taxon>
        <taxon>Pseudomonadati</taxon>
        <taxon>Pseudomonadota</taxon>
        <taxon>Alphaproteobacteria</taxon>
        <taxon>Hyphomicrobiales</taxon>
        <taxon>Methylobacteriaceae</taxon>
        <taxon>Methylobacterium</taxon>
    </lineage>
</organism>
<keyword evidence="3" id="KW-1185">Reference proteome</keyword>
<comment type="caution">
    <text evidence="2">The sequence shown here is derived from an EMBL/GenBank/DDBJ whole genome shotgun (WGS) entry which is preliminary data.</text>
</comment>
<name>A0ABQ4U4H9_9HYPH</name>
<evidence type="ECO:0000256" key="1">
    <source>
        <dbReference type="SAM" id="MobiDB-lite"/>
    </source>
</evidence>
<gene>
    <name evidence="2" type="ORF">MPOCJGCO_4472</name>
</gene>